<dbReference type="FunFam" id="2.60.40.420:FF:000093">
    <property type="entry name" value="Copper-containing nitrite reductase"/>
    <property type="match status" value="1"/>
</dbReference>
<comment type="subunit">
    <text evidence="2">Homotrimer.</text>
</comment>
<evidence type="ECO:0000313" key="13">
    <source>
        <dbReference type="EMBL" id="MFA1611833.1"/>
    </source>
</evidence>
<feature type="binding site" description="type 1 copper site" evidence="10">
    <location>
        <position position="170"/>
    </location>
    <ligand>
        <name>Cu cation</name>
        <dbReference type="ChEBI" id="CHEBI:23378"/>
        <label>1</label>
    </ligand>
</feature>
<evidence type="ECO:0000259" key="12">
    <source>
        <dbReference type="Pfam" id="PF07732"/>
    </source>
</evidence>
<feature type="binding site" description="type 1 copper site" evidence="10">
    <location>
        <position position="129"/>
    </location>
    <ligand>
        <name>Cu cation</name>
        <dbReference type="ChEBI" id="CHEBI:23378"/>
        <label>1</label>
    </ligand>
</feature>
<feature type="binding site" description="type 1 copper site" evidence="10">
    <location>
        <position position="183"/>
    </location>
    <ligand>
        <name>Cu cation</name>
        <dbReference type="ChEBI" id="CHEBI:23378"/>
        <label>1</label>
    </ligand>
</feature>
<dbReference type="CDD" id="cd04208">
    <property type="entry name" value="CuRO_2_CuNIR"/>
    <property type="match status" value="1"/>
</dbReference>
<dbReference type="PANTHER" id="PTHR11709">
    <property type="entry name" value="MULTI-COPPER OXIDASE"/>
    <property type="match status" value="1"/>
</dbReference>
<dbReference type="PROSITE" id="PS51257">
    <property type="entry name" value="PROKAR_LIPOPROTEIN"/>
    <property type="match status" value="1"/>
</dbReference>
<feature type="binding site" description="type 1 copper site" evidence="10">
    <location>
        <position position="178"/>
    </location>
    <ligand>
        <name>Cu cation</name>
        <dbReference type="ChEBI" id="CHEBI:23378"/>
        <label>1</label>
    </ligand>
</feature>
<evidence type="ECO:0000256" key="5">
    <source>
        <dbReference type="ARBA" id="ARBA00022723"/>
    </source>
</evidence>
<dbReference type="InterPro" id="IPR001287">
    <property type="entry name" value="NO2-reductase_Cu"/>
</dbReference>
<protein>
    <recommendedName>
        <fullName evidence="4">Copper-containing nitrite reductase</fullName>
        <ecNumber evidence="3">1.7.2.1</ecNumber>
    </recommendedName>
</protein>
<dbReference type="GO" id="GO:0046872">
    <property type="term" value="F:metal ion binding"/>
    <property type="evidence" value="ECO:0007669"/>
    <property type="project" value="UniProtKB-KW"/>
</dbReference>
<feature type="binding site" description="type 1 copper site" evidence="10">
    <location>
        <position position="134"/>
    </location>
    <ligand>
        <name>Cu cation</name>
        <dbReference type="ChEBI" id="CHEBI:23378"/>
        <label>1</label>
    </ligand>
</feature>
<dbReference type="CDD" id="cd11020">
    <property type="entry name" value="CuRO_1_CuNIR"/>
    <property type="match status" value="1"/>
</dbReference>
<evidence type="ECO:0000256" key="1">
    <source>
        <dbReference type="ARBA" id="ARBA00001960"/>
    </source>
</evidence>
<dbReference type="RefSeq" id="WP_372390216.1">
    <property type="nucleotide sequence ID" value="NZ_JBGNYA010000001.1"/>
</dbReference>
<organism evidence="13 14">
    <name type="scientific">Halobellus rubicundus</name>
    <dbReference type="NCBI Taxonomy" id="2996466"/>
    <lineage>
        <taxon>Archaea</taxon>
        <taxon>Methanobacteriati</taxon>
        <taxon>Methanobacteriota</taxon>
        <taxon>Stenosarchaea group</taxon>
        <taxon>Halobacteria</taxon>
        <taxon>Halobacteriales</taxon>
        <taxon>Haloferacaceae</taxon>
        <taxon>Halobellus</taxon>
    </lineage>
</organism>
<comment type="catalytic activity">
    <reaction evidence="9">
        <text>nitric oxide + Fe(III)-[cytochrome c] + H2O = Fe(II)-[cytochrome c] + nitrite + 2 H(+)</text>
        <dbReference type="Rhea" id="RHEA:15233"/>
        <dbReference type="Rhea" id="RHEA-COMP:10350"/>
        <dbReference type="Rhea" id="RHEA-COMP:14399"/>
        <dbReference type="ChEBI" id="CHEBI:15377"/>
        <dbReference type="ChEBI" id="CHEBI:15378"/>
        <dbReference type="ChEBI" id="CHEBI:16301"/>
        <dbReference type="ChEBI" id="CHEBI:16480"/>
        <dbReference type="ChEBI" id="CHEBI:29033"/>
        <dbReference type="ChEBI" id="CHEBI:29034"/>
        <dbReference type="EC" id="1.7.2.1"/>
    </reaction>
</comment>
<comment type="cofactor">
    <cofactor evidence="1 10">
        <name>Cu(+)</name>
        <dbReference type="ChEBI" id="CHEBI:49552"/>
    </cofactor>
</comment>
<feature type="domain" description="Plastocyanin-like" evidence="12">
    <location>
        <begin position="80"/>
        <end position="192"/>
    </location>
</feature>
<evidence type="ECO:0000256" key="2">
    <source>
        <dbReference type="ARBA" id="ARBA00011233"/>
    </source>
</evidence>
<name>A0ABD5MD73_9EURY</name>
<dbReference type="GO" id="GO:0050421">
    <property type="term" value="F:nitrite reductase (NO-forming) activity"/>
    <property type="evidence" value="ECO:0007669"/>
    <property type="project" value="UniProtKB-EC"/>
</dbReference>
<dbReference type="EMBL" id="JBGNYA010000001">
    <property type="protein sequence ID" value="MFA1611833.1"/>
    <property type="molecule type" value="Genomic_DNA"/>
</dbReference>
<dbReference type="PRINTS" id="PR00695">
    <property type="entry name" value="CUNO2RDTASE"/>
</dbReference>
<dbReference type="PANTHER" id="PTHR11709:SF394">
    <property type="entry name" value="FI03373P-RELATED"/>
    <property type="match status" value="1"/>
</dbReference>
<evidence type="ECO:0000313" key="14">
    <source>
        <dbReference type="Proteomes" id="UP001570511"/>
    </source>
</evidence>
<dbReference type="PROSITE" id="PS51318">
    <property type="entry name" value="TAT"/>
    <property type="match status" value="1"/>
</dbReference>
<dbReference type="InterPro" id="IPR008972">
    <property type="entry name" value="Cupredoxin"/>
</dbReference>
<dbReference type="InterPro" id="IPR045087">
    <property type="entry name" value="Cu-oxidase_fam"/>
</dbReference>
<feature type="binding site" description="type 1 copper site" evidence="10">
    <location>
        <position position="169"/>
    </location>
    <ligand>
        <name>Cu cation</name>
        <dbReference type="ChEBI" id="CHEBI:23378"/>
        <label>1</label>
    </ligand>
</feature>
<dbReference type="AlphaFoldDB" id="A0ABD5MD73"/>
<keyword evidence="7 13" id="KW-0560">Oxidoreductase</keyword>
<dbReference type="InterPro" id="IPR006311">
    <property type="entry name" value="TAT_signal"/>
</dbReference>
<proteinExistence type="predicted"/>
<gene>
    <name evidence="13" type="primary">nirK</name>
    <name evidence="13" type="ORF">OS889_12540</name>
</gene>
<feature type="region of interest" description="Disordered" evidence="11">
    <location>
        <begin position="344"/>
        <end position="370"/>
    </location>
</feature>
<sequence length="370" mass="40194">MFDTTRRRTLEWLGIGGAASLAGCSGAPTAETVEETQAATEQATSTPKPTDVDRVAADPTDIPGPISRSEPEHHDVTLTVEEVTAEIEEGVTFSFMTFDGQIPGPMIRVRQGDTVSFTMENAPENAMGHNVDFHAVYGTGGGNIATTAAPGEENSMEFKAMYPGAYIYHCAVANLDYHISSGMFGMIVVEPKGGLPEVDREFYLGQHEIYTDKAVGETGHHGFSMENMANEQPTYVVFNGEKYPFTPDKYGTLTAEQGEKVRVFLVDGGPNYSSNFHPIGNVWSKGYRDGSLEPPVEKHLQTAKVPPGSCFVGEMETPVPERIKLVDHALSRVARRGLLAEIDVEGDKRPEVFDPSPDTPASEDEEGPIY</sequence>
<dbReference type="EC" id="1.7.2.1" evidence="3"/>
<keyword evidence="6" id="KW-0677">Repeat</keyword>
<evidence type="ECO:0000256" key="10">
    <source>
        <dbReference type="PIRSR" id="PIRSR601287-1"/>
    </source>
</evidence>
<dbReference type="Pfam" id="PF07732">
    <property type="entry name" value="Cu-oxidase_3"/>
    <property type="match status" value="1"/>
</dbReference>
<dbReference type="NCBIfam" id="TIGR02376">
    <property type="entry name" value="Cu_nitrite_red"/>
    <property type="match status" value="1"/>
</dbReference>
<feature type="compositionally biased region" description="Low complexity" evidence="11">
    <location>
        <begin position="26"/>
        <end position="46"/>
    </location>
</feature>
<evidence type="ECO:0000256" key="3">
    <source>
        <dbReference type="ARBA" id="ARBA00011882"/>
    </source>
</evidence>
<evidence type="ECO:0000256" key="4">
    <source>
        <dbReference type="ARBA" id="ARBA00017290"/>
    </source>
</evidence>
<accession>A0ABD5MD73</accession>
<feature type="region of interest" description="Disordered" evidence="11">
    <location>
        <begin position="26"/>
        <end position="72"/>
    </location>
</feature>
<feature type="compositionally biased region" description="Acidic residues" evidence="11">
    <location>
        <begin position="361"/>
        <end position="370"/>
    </location>
</feature>
<dbReference type="InterPro" id="IPR011707">
    <property type="entry name" value="Cu-oxidase-like_N"/>
</dbReference>
<feature type="binding site" description="type 1 copper site" evidence="10">
    <location>
        <position position="328"/>
    </location>
    <ligand>
        <name>Cu cation</name>
        <dbReference type="ChEBI" id="CHEBI:23378"/>
        <label>1</label>
    </ligand>
</feature>
<dbReference type="SUPFAM" id="SSF49503">
    <property type="entry name" value="Cupredoxins"/>
    <property type="match status" value="2"/>
</dbReference>
<dbReference type="Gene3D" id="2.60.40.420">
    <property type="entry name" value="Cupredoxins - blue copper proteins"/>
    <property type="match status" value="2"/>
</dbReference>
<evidence type="ECO:0000256" key="8">
    <source>
        <dbReference type="ARBA" id="ARBA00023008"/>
    </source>
</evidence>
<keyword evidence="14" id="KW-1185">Reference proteome</keyword>
<evidence type="ECO:0000256" key="7">
    <source>
        <dbReference type="ARBA" id="ARBA00023002"/>
    </source>
</evidence>
<reference evidence="13 14" key="1">
    <citation type="submission" date="2024-08" db="EMBL/GenBank/DDBJ databases">
        <title>Halobellus sp. MBLA0158 whole genome sequence.</title>
        <authorList>
            <person name="Hwang C.Y."/>
            <person name="Cho E.-S."/>
            <person name="Seo M.-J."/>
        </authorList>
    </citation>
    <scope>NUCLEOTIDE SEQUENCE [LARGE SCALE GENOMIC DNA]</scope>
    <source>
        <strain evidence="13 14">MBLA0158</strain>
    </source>
</reference>
<comment type="caution">
    <text evidence="13">The sequence shown here is derived from an EMBL/GenBank/DDBJ whole genome shotgun (WGS) entry which is preliminary data.</text>
</comment>
<evidence type="ECO:0000256" key="11">
    <source>
        <dbReference type="SAM" id="MobiDB-lite"/>
    </source>
</evidence>
<evidence type="ECO:0000256" key="9">
    <source>
        <dbReference type="ARBA" id="ARBA00049340"/>
    </source>
</evidence>
<keyword evidence="8 10" id="KW-0186">Copper</keyword>
<evidence type="ECO:0000256" key="6">
    <source>
        <dbReference type="ARBA" id="ARBA00022737"/>
    </source>
</evidence>
<keyword evidence="5 10" id="KW-0479">Metal-binding</keyword>
<dbReference type="Proteomes" id="UP001570511">
    <property type="component" value="Unassembled WGS sequence"/>
</dbReference>
<comment type="cofactor">
    <cofactor evidence="10">
        <name>Cu(2+)</name>
        <dbReference type="ChEBI" id="CHEBI:29036"/>
    </cofactor>
</comment>